<organism evidence="11 13">
    <name type="scientific">Pseudomonas helleri</name>
    <dbReference type="NCBI Taxonomy" id="1608996"/>
    <lineage>
        <taxon>Bacteria</taxon>
        <taxon>Pseudomonadati</taxon>
        <taxon>Pseudomonadota</taxon>
        <taxon>Gammaproteobacteria</taxon>
        <taxon>Pseudomonadales</taxon>
        <taxon>Pseudomonadaceae</taxon>
        <taxon>Pseudomonas</taxon>
    </lineage>
</organism>
<dbReference type="AlphaFoldDB" id="A0A6A7YKB7"/>
<dbReference type="Proteomes" id="UP000489190">
    <property type="component" value="Unassembled WGS sequence"/>
</dbReference>
<evidence type="ECO:0000256" key="5">
    <source>
        <dbReference type="ARBA" id="ARBA00022519"/>
    </source>
</evidence>
<evidence type="ECO:0000256" key="3">
    <source>
        <dbReference type="ARBA" id="ARBA00022448"/>
    </source>
</evidence>
<keyword evidence="3" id="KW-0813">Transport</keyword>
<reference evidence="13 14" key="1">
    <citation type="submission" date="2019-10" db="EMBL/GenBank/DDBJ databases">
        <title>Evaluation of single-gene subtyping targets for Pseudomonas.</title>
        <authorList>
            <person name="Reichler S.J."/>
            <person name="Orsi R.H."/>
            <person name="Wiedmann M."/>
            <person name="Martin N.H."/>
            <person name="Murphy S.I."/>
        </authorList>
    </citation>
    <scope>NUCLEOTIDE SEQUENCE [LARGE SCALE GENOMIC DNA]</scope>
    <source>
        <strain evidence="12 14">FSL R10-3254</strain>
        <strain evidence="11 13">FSL R10-3257</strain>
    </source>
</reference>
<dbReference type="GO" id="GO:0005886">
    <property type="term" value="C:plasma membrane"/>
    <property type="evidence" value="ECO:0007669"/>
    <property type="project" value="UniProtKB-SubCell"/>
</dbReference>
<proteinExistence type="inferred from homology"/>
<keyword evidence="7" id="KW-0653">Protein transport</keyword>
<feature type="transmembrane region" description="Helical" evidence="10">
    <location>
        <begin position="20"/>
        <end position="37"/>
    </location>
</feature>
<gene>
    <name evidence="12" type="ORF">GHO39_16145</name>
    <name evidence="11" type="ORF">GHO40_00525</name>
</gene>
<sequence>MKARVRERWRQLPRRDRQLCGVLAVFLLAVFGFYGVWQPAQQRLAAAQTLYAQRVAQAAEVQRAQPTRAIRVYTQPLSSRLSESAASAGLQVQQFDVDTQRLRISLSGNAMAVLAWLNRIEQEGAEFESLSLEKSAQVLQVQLQISNL</sequence>
<protein>
    <submittedName>
        <fullName evidence="11">Type II secretion system protein M</fullName>
    </submittedName>
</protein>
<dbReference type="GO" id="GO:0015627">
    <property type="term" value="C:type II protein secretion system complex"/>
    <property type="evidence" value="ECO:0007669"/>
    <property type="project" value="InterPro"/>
</dbReference>
<keyword evidence="5" id="KW-0997">Cell inner membrane</keyword>
<dbReference type="EMBL" id="WIWI01000042">
    <property type="protein sequence ID" value="MQT90657.1"/>
    <property type="molecule type" value="Genomic_DNA"/>
</dbReference>
<evidence type="ECO:0000313" key="12">
    <source>
        <dbReference type="EMBL" id="MQT90657.1"/>
    </source>
</evidence>
<dbReference type="SUPFAM" id="SSF103054">
    <property type="entry name" value="General secretion pathway protein M, EpsM"/>
    <property type="match status" value="1"/>
</dbReference>
<keyword evidence="4" id="KW-1003">Cell membrane</keyword>
<evidence type="ECO:0000256" key="9">
    <source>
        <dbReference type="ARBA" id="ARBA00023136"/>
    </source>
</evidence>
<comment type="similarity">
    <text evidence="2">Belongs to the GSP M family.</text>
</comment>
<evidence type="ECO:0000256" key="8">
    <source>
        <dbReference type="ARBA" id="ARBA00022989"/>
    </source>
</evidence>
<evidence type="ECO:0000256" key="2">
    <source>
        <dbReference type="ARBA" id="ARBA00010637"/>
    </source>
</evidence>
<evidence type="ECO:0000313" key="13">
    <source>
        <dbReference type="Proteomes" id="UP000441404"/>
    </source>
</evidence>
<dbReference type="Pfam" id="PF04612">
    <property type="entry name" value="T2SSM"/>
    <property type="match status" value="1"/>
</dbReference>
<keyword evidence="8 10" id="KW-1133">Transmembrane helix</keyword>
<dbReference type="EMBL" id="WIWJ01000001">
    <property type="protein sequence ID" value="MQT45228.1"/>
    <property type="molecule type" value="Genomic_DNA"/>
</dbReference>
<dbReference type="RefSeq" id="WP_153329347.1">
    <property type="nucleotide sequence ID" value="NZ_WIWI01000042.1"/>
</dbReference>
<evidence type="ECO:0000313" key="14">
    <source>
        <dbReference type="Proteomes" id="UP000489190"/>
    </source>
</evidence>
<dbReference type="GO" id="GO:0015628">
    <property type="term" value="P:protein secretion by the type II secretion system"/>
    <property type="evidence" value="ECO:0007669"/>
    <property type="project" value="InterPro"/>
</dbReference>
<dbReference type="InterPro" id="IPR007690">
    <property type="entry name" value="T2SS_GspM"/>
</dbReference>
<evidence type="ECO:0000256" key="10">
    <source>
        <dbReference type="SAM" id="Phobius"/>
    </source>
</evidence>
<evidence type="ECO:0000313" key="11">
    <source>
        <dbReference type="EMBL" id="MQT45228.1"/>
    </source>
</evidence>
<dbReference type="InterPro" id="IPR023229">
    <property type="entry name" value="T2SS_M_periplasmic_sf"/>
</dbReference>
<evidence type="ECO:0000256" key="1">
    <source>
        <dbReference type="ARBA" id="ARBA00004377"/>
    </source>
</evidence>
<evidence type="ECO:0000256" key="4">
    <source>
        <dbReference type="ARBA" id="ARBA00022475"/>
    </source>
</evidence>
<comment type="caution">
    <text evidence="11">The sequence shown here is derived from an EMBL/GenBank/DDBJ whole genome shotgun (WGS) entry which is preliminary data.</text>
</comment>
<accession>A0A6A7YKB7</accession>
<keyword evidence="9 10" id="KW-0472">Membrane</keyword>
<name>A0A6A7YKB7_9PSED</name>
<evidence type="ECO:0000256" key="6">
    <source>
        <dbReference type="ARBA" id="ARBA00022692"/>
    </source>
</evidence>
<dbReference type="Proteomes" id="UP000441404">
    <property type="component" value="Unassembled WGS sequence"/>
</dbReference>
<comment type="subcellular location">
    <subcellularLocation>
        <location evidence="1">Cell inner membrane</location>
        <topology evidence="1">Single-pass membrane protein</topology>
    </subcellularLocation>
</comment>
<evidence type="ECO:0000256" key="7">
    <source>
        <dbReference type="ARBA" id="ARBA00022927"/>
    </source>
</evidence>
<keyword evidence="6 10" id="KW-0812">Transmembrane</keyword>